<dbReference type="InterPro" id="IPR020845">
    <property type="entry name" value="AMP-binding_CS"/>
</dbReference>
<dbReference type="InterPro" id="IPR045851">
    <property type="entry name" value="AMP-bd_C_sf"/>
</dbReference>
<accession>A0A6B2R1P5</accession>
<feature type="domain" description="AMP-binding enzyme C-terminal" evidence="11">
    <location>
        <begin position="474"/>
        <end position="548"/>
    </location>
</feature>
<dbReference type="GO" id="GO:0016020">
    <property type="term" value="C:membrane"/>
    <property type="evidence" value="ECO:0007669"/>
    <property type="project" value="UniProtKB-SubCell"/>
</dbReference>
<evidence type="ECO:0000259" key="11">
    <source>
        <dbReference type="Pfam" id="PF13193"/>
    </source>
</evidence>
<evidence type="ECO:0000313" key="12">
    <source>
        <dbReference type="EMBL" id="NDY82917.1"/>
    </source>
</evidence>
<dbReference type="Gene3D" id="3.40.50.12780">
    <property type="entry name" value="N-terminal domain of ligase-like"/>
    <property type="match status" value="1"/>
</dbReference>
<dbReference type="GO" id="GO:0004467">
    <property type="term" value="F:long-chain fatty acid-CoA ligase activity"/>
    <property type="evidence" value="ECO:0007669"/>
    <property type="project" value="UniProtKB-EC"/>
</dbReference>
<evidence type="ECO:0000256" key="9">
    <source>
        <dbReference type="SAM" id="Phobius"/>
    </source>
</evidence>
<evidence type="ECO:0000256" key="3">
    <source>
        <dbReference type="ARBA" id="ARBA00006432"/>
    </source>
</evidence>
<evidence type="ECO:0000256" key="1">
    <source>
        <dbReference type="ARBA" id="ARBA00004170"/>
    </source>
</evidence>
<dbReference type="RefSeq" id="WP_163653106.1">
    <property type="nucleotide sequence ID" value="NZ_JAAGRN010000004.1"/>
</dbReference>
<sequence>MNIPQPWRTSYPEGMPVEIDLNAYSSLNDLLGQACKKHADRVACIALGVPMTFRELDSNARAFAAWLQSLNLSEGSRVALMMPNVPAYLVALLGVLKSGMVLVNINPMFTPRELQGQLQDSGAQVIVVLENFAHTLEQVQGCDALLHRVVVSPGDMLGRFKRPLVNWVVRHVKKMVPRWRLPDARHWRDVLRLGQGLDWHQPAIDSNSLAALQYTGGTTGVPKAAMLTHGNLVANVLQIEAIAWPALHTVKGKPLNMLTALPLYHVFAMTVCGLYGIYAGMTNLLVMNPRDRPDLIKIWRRHSVHIFPGVNTLFKVLLQEPSFHQLDFSSLRLAFGGGMALQSAVAKQWFELTGHPLIEGYGLSEASPVVTANPTNATTFSGSIGLPLPETEVLIVREDGQSVAFKEHGQIAVRGPQVMRGYWNATKEMSAALREDGFFLTGDVGWMDERGYIFLVDRLKDIVIVSGFNVYPSEVEAVVANHPAVLECAVIGVPDENTGEALQLFVVPKDDSLTHDQLKDWCARNLARYKCPRSIVFRPELPKSTIGKVLRRALKTIE</sequence>
<comment type="subcellular location">
    <subcellularLocation>
        <location evidence="1">Membrane</location>
        <topology evidence="1">Peripheral membrane protein</topology>
    </subcellularLocation>
</comment>
<protein>
    <recommendedName>
        <fullName evidence="7">Long-chain-fatty-acid--CoA ligase</fullName>
        <ecNumber evidence="6">6.2.1.3</ecNumber>
    </recommendedName>
    <alternativeName>
        <fullName evidence="8">Long-chain acyl-CoA synthetase</fullName>
    </alternativeName>
</protein>
<dbReference type="InterPro" id="IPR025110">
    <property type="entry name" value="AMP-bd_C"/>
</dbReference>
<proteinExistence type="inferred from homology"/>
<reference evidence="12" key="1">
    <citation type="submission" date="2020-02" db="EMBL/GenBank/DDBJ databases">
        <authorList>
            <person name="Chen W.-M."/>
        </authorList>
    </citation>
    <scope>NUCLEOTIDE SEQUENCE</scope>
    <source>
        <strain evidence="12">NBD-18</strain>
    </source>
</reference>
<organism evidence="12">
    <name type="scientific">Sheuella amnicola</name>
    <dbReference type="NCBI Taxonomy" id="2707330"/>
    <lineage>
        <taxon>Bacteria</taxon>
        <taxon>Pseudomonadati</taxon>
        <taxon>Pseudomonadota</taxon>
        <taxon>Betaproteobacteria</taxon>
        <taxon>Burkholderiales</taxon>
        <taxon>Alcaligenaceae</taxon>
        <taxon>Sheuella</taxon>
    </lineage>
</organism>
<evidence type="ECO:0000256" key="2">
    <source>
        <dbReference type="ARBA" id="ARBA00005005"/>
    </source>
</evidence>
<evidence type="ECO:0000256" key="7">
    <source>
        <dbReference type="ARBA" id="ARBA00039545"/>
    </source>
</evidence>
<comment type="pathway">
    <text evidence="2">Lipid metabolism; fatty acid beta-oxidation.</text>
</comment>
<dbReference type="Gene3D" id="3.30.300.30">
    <property type="match status" value="1"/>
</dbReference>
<evidence type="ECO:0000259" key="10">
    <source>
        <dbReference type="Pfam" id="PF00501"/>
    </source>
</evidence>
<dbReference type="InterPro" id="IPR000873">
    <property type="entry name" value="AMP-dep_synth/lig_dom"/>
</dbReference>
<evidence type="ECO:0000256" key="6">
    <source>
        <dbReference type="ARBA" id="ARBA00026121"/>
    </source>
</evidence>
<dbReference type="CDD" id="cd05936">
    <property type="entry name" value="FC-FACS_FadD_like"/>
    <property type="match status" value="1"/>
</dbReference>
<evidence type="ECO:0000256" key="4">
    <source>
        <dbReference type="ARBA" id="ARBA00022598"/>
    </source>
</evidence>
<dbReference type="Pfam" id="PF00501">
    <property type="entry name" value="AMP-binding"/>
    <property type="match status" value="1"/>
</dbReference>
<gene>
    <name evidence="12" type="ORF">G3I67_06700</name>
</gene>
<keyword evidence="5 9" id="KW-0472">Membrane</keyword>
<dbReference type="PANTHER" id="PTHR43767">
    <property type="entry name" value="LONG-CHAIN-FATTY-ACID--COA LIGASE"/>
    <property type="match status" value="1"/>
</dbReference>
<dbReference type="InterPro" id="IPR042099">
    <property type="entry name" value="ANL_N_sf"/>
</dbReference>
<name>A0A6B2R1P5_9BURK</name>
<dbReference type="SUPFAM" id="SSF56801">
    <property type="entry name" value="Acetyl-CoA synthetase-like"/>
    <property type="match status" value="1"/>
</dbReference>
<feature type="domain" description="AMP-dependent synthetase/ligase" evidence="10">
    <location>
        <begin position="33"/>
        <end position="423"/>
    </location>
</feature>
<dbReference type="Pfam" id="PF13193">
    <property type="entry name" value="AMP-binding_C"/>
    <property type="match status" value="1"/>
</dbReference>
<evidence type="ECO:0000256" key="5">
    <source>
        <dbReference type="ARBA" id="ARBA00023136"/>
    </source>
</evidence>
<dbReference type="EC" id="6.2.1.3" evidence="6"/>
<keyword evidence="9" id="KW-0812">Transmembrane</keyword>
<comment type="caution">
    <text evidence="12">The sequence shown here is derived from an EMBL/GenBank/DDBJ whole genome shotgun (WGS) entry which is preliminary data.</text>
</comment>
<dbReference type="FunFam" id="3.40.50.12780:FF:000003">
    <property type="entry name" value="Long-chain-fatty-acid--CoA ligase FadD"/>
    <property type="match status" value="1"/>
</dbReference>
<dbReference type="AlphaFoldDB" id="A0A6B2R1P5"/>
<dbReference type="PANTHER" id="PTHR43767:SF8">
    <property type="entry name" value="LONG-CHAIN-FATTY-ACID--COA LIGASE"/>
    <property type="match status" value="1"/>
</dbReference>
<feature type="transmembrane region" description="Helical" evidence="9">
    <location>
        <begin position="261"/>
        <end position="281"/>
    </location>
</feature>
<dbReference type="PROSITE" id="PS00455">
    <property type="entry name" value="AMP_BINDING"/>
    <property type="match status" value="1"/>
</dbReference>
<dbReference type="InterPro" id="IPR050237">
    <property type="entry name" value="ATP-dep_AMP-bd_enzyme"/>
</dbReference>
<dbReference type="EMBL" id="JAAGRN010000004">
    <property type="protein sequence ID" value="NDY82917.1"/>
    <property type="molecule type" value="Genomic_DNA"/>
</dbReference>
<keyword evidence="4" id="KW-0436">Ligase</keyword>
<comment type="similarity">
    <text evidence="3">Belongs to the ATP-dependent AMP-binding enzyme family.</text>
</comment>
<keyword evidence="9" id="KW-1133">Transmembrane helix</keyword>
<evidence type="ECO:0000256" key="8">
    <source>
        <dbReference type="ARBA" id="ARBA00042773"/>
    </source>
</evidence>